<dbReference type="Proteomes" id="UP000474757">
    <property type="component" value="Unassembled WGS sequence"/>
</dbReference>
<proteinExistence type="predicted"/>
<protein>
    <submittedName>
        <fullName evidence="1">Cell division protein FtsL</fullName>
    </submittedName>
</protein>
<organism evidence="1 2">
    <name type="scientific">Pseudoroseicyclus tamaricis</name>
    <dbReference type="NCBI Taxonomy" id="2705421"/>
    <lineage>
        <taxon>Bacteria</taxon>
        <taxon>Pseudomonadati</taxon>
        <taxon>Pseudomonadota</taxon>
        <taxon>Alphaproteobacteria</taxon>
        <taxon>Rhodobacterales</taxon>
        <taxon>Paracoccaceae</taxon>
        <taxon>Pseudoroseicyclus</taxon>
    </lineage>
</organism>
<name>A0A6B2JUR0_9RHOB</name>
<dbReference type="AlphaFoldDB" id="A0A6B2JUR0"/>
<dbReference type="GO" id="GO:0051301">
    <property type="term" value="P:cell division"/>
    <property type="evidence" value="ECO:0007669"/>
    <property type="project" value="UniProtKB-KW"/>
</dbReference>
<keyword evidence="2" id="KW-1185">Reference proteome</keyword>
<evidence type="ECO:0000313" key="1">
    <source>
        <dbReference type="EMBL" id="NDV00359.1"/>
    </source>
</evidence>
<evidence type="ECO:0000313" key="2">
    <source>
        <dbReference type="Proteomes" id="UP000474757"/>
    </source>
</evidence>
<keyword evidence="1" id="KW-0131">Cell cycle</keyword>
<dbReference type="EMBL" id="JAAGAB010000001">
    <property type="protein sequence ID" value="NDV00359.1"/>
    <property type="molecule type" value="Genomic_DNA"/>
</dbReference>
<comment type="caution">
    <text evidence="1">The sequence shown here is derived from an EMBL/GenBank/DDBJ whole genome shotgun (WGS) entry which is preliminary data.</text>
</comment>
<keyword evidence="1" id="KW-0132">Cell division</keyword>
<sequence>MKGLLYVLMGLSVMGLAFWAYQENYETQDSLRRVSELHAQIGENRSKLSILNAEWAWLNRPQRLRELADLNFDRLELLPILPDAFGHLADVPEPLPELAGIEDVVELSSAGFQGPINPDEDPL</sequence>
<reference evidence="1 2" key="1">
    <citation type="submission" date="2020-02" db="EMBL/GenBank/DDBJ databases">
        <title>Pseudoroseicyclus tamarix, sp. nov., isolated from offshore sediment of a Tamarix chinensis forest.</title>
        <authorList>
            <person name="Gai Y."/>
        </authorList>
    </citation>
    <scope>NUCLEOTIDE SEQUENCE [LARGE SCALE GENOMIC DNA]</scope>
    <source>
        <strain evidence="1 2">CLL3-39</strain>
    </source>
</reference>
<dbReference type="RefSeq" id="WP_163890605.1">
    <property type="nucleotide sequence ID" value="NZ_JAAFYS010000001.1"/>
</dbReference>
<gene>
    <name evidence="1" type="ORF">GZA08_05160</name>
</gene>
<accession>A0A6B2JUR0</accession>